<organism evidence="1 2">
    <name type="scientific">Cetraspora pellucida</name>
    <dbReference type="NCBI Taxonomy" id="1433469"/>
    <lineage>
        <taxon>Eukaryota</taxon>
        <taxon>Fungi</taxon>
        <taxon>Fungi incertae sedis</taxon>
        <taxon>Mucoromycota</taxon>
        <taxon>Glomeromycotina</taxon>
        <taxon>Glomeromycetes</taxon>
        <taxon>Diversisporales</taxon>
        <taxon>Gigasporaceae</taxon>
        <taxon>Cetraspora</taxon>
    </lineage>
</organism>
<accession>A0A9N9PJV9</accession>
<feature type="non-terminal residue" evidence="1">
    <location>
        <position position="229"/>
    </location>
</feature>
<dbReference type="Proteomes" id="UP000789759">
    <property type="component" value="Unassembled WGS sequence"/>
</dbReference>
<keyword evidence="2" id="KW-1185">Reference proteome</keyword>
<feature type="non-terminal residue" evidence="1">
    <location>
        <position position="1"/>
    </location>
</feature>
<reference evidence="1" key="1">
    <citation type="submission" date="2021-06" db="EMBL/GenBank/DDBJ databases">
        <authorList>
            <person name="Kallberg Y."/>
            <person name="Tangrot J."/>
            <person name="Rosling A."/>
        </authorList>
    </citation>
    <scope>NUCLEOTIDE SEQUENCE</scope>
    <source>
        <strain evidence="1">FL966</strain>
    </source>
</reference>
<dbReference type="AlphaFoldDB" id="A0A9N9PJV9"/>
<evidence type="ECO:0000313" key="1">
    <source>
        <dbReference type="EMBL" id="CAG8827619.1"/>
    </source>
</evidence>
<sequence>ILNKYNLSAESNLLQLCAHANKLRALVPNNKKKRLIIKERAQYCAKTKDMWNIWLHALDLAIPKNNTDEAIMAASSCVSQFRRELAEAEEKLRRIQNINTTKISTIQDLADVIMMLKEAKNNSEHWQFLFMEKNPECAKELLTWIQDAIATRKLCNPVYSINRKCTTGIFNKFLKLYDITAKRLKKIEGKHASRVHDSQNPTLQRFEFLSKVAMRHKIDHHNSGIYYAE</sequence>
<evidence type="ECO:0000313" key="2">
    <source>
        <dbReference type="Proteomes" id="UP000789759"/>
    </source>
</evidence>
<comment type="caution">
    <text evidence="1">The sequence shown here is derived from an EMBL/GenBank/DDBJ whole genome shotgun (WGS) entry which is preliminary data.</text>
</comment>
<name>A0A9N9PJV9_9GLOM</name>
<proteinExistence type="predicted"/>
<protein>
    <submittedName>
        <fullName evidence="1">12301_t:CDS:1</fullName>
    </submittedName>
</protein>
<dbReference type="EMBL" id="CAJVQA010059301">
    <property type="protein sequence ID" value="CAG8827619.1"/>
    <property type="molecule type" value="Genomic_DNA"/>
</dbReference>
<gene>
    <name evidence="1" type="ORF">CPELLU_LOCUS20320</name>
</gene>